<sequence length="146" mass="16477">MSGCSDEEEISFSESDRHRYEGGSDGDDDDSEIRKNEHRSSRRRMGSGFGKVVVHQFTKAKKQVRRIRSRTSLLAKSEEGKVVIVEAGVSGRSGCRFCFSRPKVLESPNEESPSSDPNDPNFTHAMLRTLMDKNDFYSKECNPHSD</sequence>
<feature type="region of interest" description="Disordered" evidence="1">
    <location>
        <begin position="1"/>
        <end position="50"/>
    </location>
</feature>
<keyword evidence="3" id="KW-1185">Reference proteome</keyword>
<feature type="compositionally biased region" description="Acidic residues" evidence="1">
    <location>
        <begin position="1"/>
        <end position="11"/>
    </location>
</feature>
<evidence type="ECO:0000313" key="2">
    <source>
        <dbReference type="EMBL" id="RZB49228.1"/>
    </source>
</evidence>
<accession>A0A445FK38</accession>
<gene>
    <name evidence="2" type="ORF">D0Y65_052274</name>
</gene>
<proteinExistence type="predicted"/>
<protein>
    <submittedName>
        <fullName evidence="2">Uncharacterized protein</fullName>
    </submittedName>
</protein>
<dbReference type="Proteomes" id="UP000289340">
    <property type="component" value="Chromosome 19"/>
</dbReference>
<organism evidence="2 3">
    <name type="scientific">Glycine soja</name>
    <name type="common">Wild soybean</name>
    <dbReference type="NCBI Taxonomy" id="3848"/>
    <lineage>
        <taxon>Eukaryota</taxon>
        <taxon>Viridiplantae</taxon>
        <taxon>Streptophyta</taxon>
        <taxon>Embryophyta</taxon>
        <taxon>Tracheophyta</taxon>
        <taxon>Spermatophyta</taxon>
        <taxon>Magnoliopsida</taxon>
        <taxon>eudicotyledons</taxon>
        <taxon>Gunneridae</taxon>
        <taxon>Pentapetalae</taxon>
        <taxon>rosids</taxon>
        <taxon>fabids</taxon>
        <taxon>Fabales</taxon>
        <taxon>Fabaceae</taxon>
        <taxon>Papilionoideae</taxon>
        <taxon>50 kb inversion clade</taxon>
        <taxon>NPAAA clade</taxon>
        <taxon>indigoferoid/millettioid clade</taxon>
        <taxon>Phaseoleae</taxon>
        <taxon>Glycine</taxon>
        <taxon>Glycine subgen. Soja</taxon>
    </lineage>
</organism>
<reference evidence="2 3" key="1">
    <citation type="submission" date="2018-09" db="EMBL/GenBank/DDBJ databases">
        <title>A high-quality reference genome of wild soybean provides a powerful tool to mine soybean genomes.</title>
        <authorList>
            <person name="Xie M."/>
            <person name="Chung C.Y.L."/>
            <person name="Li M.-W."/>
            <person name="Wong F.-L."/>
            <person name="Chan T.-F."/>
            <person name="Lam H.-M."/>
        </authorList>
    </citation>
    <scope>NUCLEOTIDE SEQUENCE [LARGE SCALE GENOMIC DNA]</scope>
    <source>
        <strain evidence="3">cv. W05</strain>
        <tissue evidence="2">Hypocotyl of etiolated seedlings</tissue>
    </source>
</reference>
<evidence type="ECO:0000256" key="1">
    <source>
        <dbReference type="SAM" id="MobiDB-lite"/>
    </source>
</evidence>
<dbReference type="PANTHER" id="PTHR35123">
    <property type="entry name" value="OS07G0633900 PROTEIN-RELATED"/>
    <property type="match status" value="1"/>
</dbReference>
<name>A0A445FK38_GLYSO</name>
<dbReference type="EMBL" id="QZWG01000019">
    <property type="protein sequence ID" value="RZB49227.1"/>
    <property type="molecule type" value="Genomic_DNA"/>
</dbReference>
<dbReference type="AlphaFoldDB" id="A0A445FK38"/>
<dbReference type="Gramene" id="XM_028360996.1">
    <property type="protein sequence ID" value="XP_028216797.1"/>
    <property type="gene ID" value="LOC114398894"/>
</dbReference>
<comment type="caution">
    <text evidence="2">The sequence shown here is derived from an EMBL/GenBank/DDBJ whole genome shotgun (WGS) entry which is preliminary data.</text>
</comment>
<dbReference type="PANTHER" id="PTHR35123:SF2">
    <property type="entry name" value="UBIQUITIN CARBOXYL-TERMINAL HYDROLASE-LIKE PROTEIN"/>
    <property type="match status" value="1"/>
</dbReference>
<dbReference type="EMBL" id="QZWG01000019">
    <property type="protein sequence ID" value="RZB49228.1"/>
    <property type="molecule type" value="Genomic_DNA"/>
</dbReference>
<evidence type="ECO:0000313" key="3">
    <source>
        <dbReference type="Proteomes" id="UP000289340"/>
    </source>
</evidence>